<reference evidence="9" key="1">
    <citation type="submission" date="2021-12" db="EMBL/GenBank/DDBJ databases">
        <title>Draft genome sequence of Corynebacterium ammoniagenes strain T-723.</title>
        <authorList>
            <person name="Matsuzawa M."/>
            <person name="Hiratani M."/>
            <person name="Abe I."/>
            <person name="Tsuji Y."/>
            <person name="Nakamura J."/>
        </authorList>
    </citation>
    <scope>NUCLEOTIDE SEQUENCE</scope>
    <source>
        <strain evidence="9">T-723</strain>
    </source>
</reference>
<evidence type="ECO:0000259" key="8">
    <source>
        <dbReference type="Pfam" id="PF26519"/>
    </source>
</evidence>
<comment type="function">
    <text evidence="5">Required for the activity of the biotin synthase BioB.</text>
</comment>
<name>A0AAV5G8L2_CORAM</name>
<keyword evidence="4" id="KW-0408">Iron</keyword>
<evidence type="ECO:0000256" key="7">
    <source>
        <dbReference type="ARBA" id="ARBA00093796"/>
    </source>
</evidence>
<evidence type="ECO:0000256" key="5">
    <source>
        <dbReference type="ARBA" id="ARBA00093761"/>
    </source>
</evidence>
<evidence type="ECO:0000256" key="6">
    <source>
        <dbReference type="ARBA" id="ARBA00093780"/>
    </source>
</evidence>
<proteinExistence type="inferred from homology"/>
<keyword evidence="3" id="KW-0093">Biotin biosynthesis</keyword>
<organism evidence="9 10">
    <name type="scientific">Corynebacterium ammoniagenes</name>
    <name type="common">Brevibacterium ammoniagenes</name>
    <dbReference type="NCBI Taxonomy" id="1697"/>
    <lineage>
        <taxon>Bacteria</taxon>
        <taxon>Bacillati</taxon>
        <taxon>Actinomycetota</taxon>
        <taxon>Actinomycetes</taxon>
        <taxon>Mycobacteriales</taxon>
        <taxon>Corynebacteriaceae</taxon>
        <taxon>Corynebacterium</taxon>
    </lineage>
</organism>
<dbReference type="Proteomes" id="UP001054925">
    <property type="component" value="Unassembled WGS sequence"/>
</dbReference>
<dbReference type="AlphaFoldDB" id="A0AAV5G8L2"/>
<evidence type="ECO:0000313" key="9">
    <source>
        <dbReference type="EMBL" id="GJN43682.1"/>
    </source>
</evidence>
<comment type="similarity">
    <text evidence="6">Belongs to the BsaP family.</text>
</comment>
<sequence length="87" mass="9341">MPSCWPPQLGELAAAVAAEDAPIFHPNTGQKLSDAPEVHVHAAAAAGLDVPRYCQVCGRRMVVQVRPDGWLARCSRHGELDSVLLDN</sequence>
<dbReference type="EMBL" id="BQKK01000006">
    <property type="protein sequence ID" value="GJN43682.1"/>
    <property type="molecule type" value="Genomic_DNA"/>
</dbReference>
<evidence type="ECO:0000256" key="1">
    <source>
        <dbReference type="ARBA" id="ARBA00001915"/>
    </source>
</evidence>
<evidence type="ECO:0000256" key="3">
    <source>
        <dbReference type="ARBA" id="ARBA00022756"/>
    </source>
</evidence>
<dbReference type="InterPro" id="IPR058605">
    <property type="entry name" value="BsaP_C"/>
</dbReference>
<gene>
    <name evidence="9" type="ORF">CAT723_21610</name>
</gene>
<comment type="caution">
    <text evidence="9">The sequence shown here is derived from an EMBL/GenBank/DDBJ whole genome shotgun (WGS) entry which is preliminary data.</text>
</comment>
<comment type="cofactor">
    <cofactor evidence="1">
        <name>iron-sulfur cluster</name>
        <dbReference type="ChEBI" id="CHEBI:30408"/>
    </cofactor>
</comment>
<dbReference type="Pfam" id="PF26519">
    <property type="entry name" value="BsaP"/>
    <property type="match status" value="1"/>
</dbReference>
<evidence type="ECO:0000256" key="4">
    <source>
        <dbReference type="ARBA" id="ARBA00023004"/>
    </source>
</evidence>
<keyword evidence="2" id="KW-0479">Metal-binding</keyword>
<evidence type="ECO:0000313" key="10">
    <source>
        <dbReference type="Proteomes" id="UP001054925"/>
    </source>
</evidence>
<evidence type="ECO:0000256" key="2">
    <source>
        <dbReference type="ARBA" id="ARBA00022723"/>
    </source>
</evidence>
<feature type="domain" description="Biotin synthase auxiliary protein C-terminal" evidence="8">
    <location>
        <begin position="61"/>
        <end position="85"/>
    </location>
</feature>
<dbReference type="RefSeq" id="WP_075761506.1">
    <property type="nucleotide sequence ID" value="NZ_BQKK01000006.1"/>
</dbReference>
<protein>
    <recommendedName>
        <fullName evidence="7">Biotin synthase auxiliary protein</fullName>
    </recommendedName>
</protein>
<accession>A0AAV5G8L2</accession>